<dbReference type="RefSeq" id="XP_071928329.1">
    <property type="nucleotide sequence ID" value="XM_072072228.1"/>
</dbReference>
<protein>
    <submittedName>
        <fullName evidence="4">Ras-related protein Rab5-like</fullName>
    </submittedName>
</protein>
<dbReference type="InterPro" id="IPR027417">
    <property type="entry name" value="P-loop_NTPase"/>
</dbReference>
<proteinExistence type="predicted"/>
<gene>
    <name evidence="4" type="primary">LOC140021445</name>
</gene>
<dbReference type="PANTHER" id="PTHR47978">
    <property type="match status" value="1"/>
</dbReference>
<organism evidence="3 4">
    <name type="scientific">Coffea arabica</name>
    <name type="common">Arabian coffee</name>
    <dbReference type="NCBI Taxonomy" id="13443"/>
    <lineage>
        <taxon>Eukaryota</taxon>
        <taxon>Viridiplantae</taxon>
        <taxon>Streptophyta</taxon>
        <taxon>Embryophyta</taxon>
        <taxon>Tracheophyta</taxon>
        <taxon>Spermatophyta</taxon>
        <taxon>Magnoliopsida</taxon>
        <taxon>eudicotyledons</taxon>
        <taxon>Gunneridae</taxon>
        <taxon>Pentapetalae</taxon>
        <taxon>asterids</taxon>
        <taxon>lamiids</taxon>
        <taxon>Gentianales</taxon>
        <taxon>Rubiaceae</taxon>
        <taxon>Ixoroideae</taxon>
        <taxon>Gardenieae complex</taxon>
        <taxon>Bertiereae - Coffeeae clade</taxon>
        <taxon>Coffeeae</taxon>
        <taxon>Coffea</taxon>
    </lineage>
</organism>
<dbReference type="PROSITE" id="PS51419">
    <property type="entry name" value="RAB"/>
    <property type="match status" value="1"/>
</dbReference>
<sequence>MALAGNKADLEDKRQVTTEDAKLFADQNGLIFMETSAKVETNIKELFFKIATTLAAQPVHAECVINLGDPCPAAEPSKSLSNDHHHSKQAINRRTTDSTIH</sequence>
<dbReference type="Gene3D" id="3.40.50.300">
    <property type="entry name" value="P-loop containing nucleotide triphosphate hydrolases"/>
    <property type="match status" value="1"/>
</dbReference>
<dbReference type="InterPro" id="IPR001806">
    <property type="entry name" value="Small_GTPase"/>
</dbReference>
<reference evidence="4" key="1">
    <citation type="submission" date="2025-08" db="UniProtKB">
        <authorList>
            <consortium name="RefSeq"/>
        </authorList>
    </citation>
    <scope>IDENTIFICATION</scope>
    <source>
        <tissue evidence="4">Leaves</tissue>
    </source>
</reference>
<keyword evidence="3" id="KW-1185">Reference proteome</keyword>
<dbReference type="GeneID" id="140021445"/>
<accession>A0ABM4W9F0</accession>
<evidence type="ECO:0000313" key="4">
    <source>
        <dbReference type="RefSeq" id="XP_071928329.1"/>
    </source>
</evidence>
<keyword evidence="1" id="KW-0547">Nucleotide-binding</keyword>
<dbReference type="Pfam" id="PF00071">
    <property type="entry name" value="Ras"/>
    <property type="match status" value="1"/>
</dbReference>
<dbReference type="Proteomes" id="UP001652660">
    <property type="component" value="Chromosome 11e"/>
</dbReference>
<dbReference type="SUPFAM" id="SSF52540">
    <property type="entry name" value="P-loop containing nucleoside triphosphate hydrolases"/>
    <property type="match status" value="1"/>
</dbReference>
<name>A0ABM4W9F0_COFAR</name>
<evidence type="ECO:0000313" key="3">
    <source>
        <dbReference type="Proteomes" id="UP001652660"/>
    </source>
</evidence>
<feature type="region of interest" description="Disordered" evidence="2">
    <location>
        <begin position="74"/>
        <end position="101"/>
    </location>
</feature>
<evidence type="ECO:0000256" key="2">
    <source>
        <dbReference type="SAM" id="MobiDB-lite"/>
    </source>
</evidence>
<dbReference type="PROSITE" id="PS51421">
    <property type="entry name" value="RAS"/>
    <property type="match status" value="1"/>
</dbReference>
<evidence type="ECO:0000256" key="1">
    <source>
        <dbReference type="ARBA" id="ARBA00022741"/>
    </source>
</evidence>
<dbReference type="SMART" id="SM00175">
    <property type="entry name" value="RAB"/>
    <property type="match status" value="1"/>
</dbReference>